<organism evidence="1 2">
    <name type="scientific">Allacma fusca</name>
    <dbReference type="NCBI Taxonomy" id="39272"/>
    <lineage>
        <taxon>Eukaryota</taxon>
        <taxon>Metazoa</taxon>
        <taxon>Ecdysozoa</taxon>
        <taxon>Arthropoda</taxon>
        <taxon>Hexapoda</taxon>
        <taxon>Collembola</taxon>
        <taxon>Symphypleona</taxon>
        <taxon>Sminthuridae</taxon>
        <taxon>Allacma</taxon>
    </lineage>
</organism>
<proteinExistence type="predicted"/>
<dbReference type="Proteomes" id="UP000708208">
    <property type="component" value="Unassembled WGS sequence"/>
</dbReference>
<dbReference type="EMBL" id="CAJVCH010328112">
    <property type="protein sequence ID" value="CAG7786866.1"/>
    <property type="molecule type" value="Genomic_DNA"/>
</dbReference>
<dbReference type="AlphaFoldDB" id="A0A8J2P3V9"/>
<accession>A0A8J2P3V9</accession>
<reference evidence="1" key="1">
    <citation type="submission" date="2021-06" db="EMBL/GenBank/DDBJ databases">
        <authorList>
            <person name="Hodson N. C."/>
            <person name="Mongue J. A."/>
            <person name="Jaron S. K."/>
        </authorList>
    </citation>
    <scope>NUCLEOTIDE SEQUENCE</scope>
</reference>
<comment type="caution">
    <text evidence="1">The sequence shown here is derived from an EMBL/GenBank/DDBJ whole genome shotgun (WGS) entry which is preliminary data.</text>
</comment>
<sequence>METLKLTNDPERRLLSQVSRTKQSCSNICFGGTGLPQILALVSGEEMPRRFVVGLAMDSLWLSLRTNPRDLRLKTLNVYYWQKFLPPQGNPPRPFMI</sequence>
<gene>
    <name evidence="1" type="ORF">AFUS01_LOCUS25415</name>
</gene>
<keyword evidence="2" id="KW-1185">Reference proteome</keyword>
<protein>
    <submittedName>
        <fullName evidence="1">Uncharacterized protein</fullName>
    </submittedName>
</protein>
<name>A0A8J2P3V9_9HEXA</name>
<evidence type="ECO:0000313" key="1">
    <source>
        <dbReference type="EMBL" id="CAG7786866.1"/>
    </source>
</evidence>
<evidence type="ECO:0000313" key="2">
    <source>
        <dbReference type="Proteomes" id="UP000708208"/>
    </source>
</evidence>